<keyword evidence="3" id="KW-0732">Signal</keyword>
<dbReference type="FunFam" id="1.10.418.10:FF:000089">
    <property type="entry name" value="Spectrin beta chain"/>
    <property type="match status" value="1"/>
</dbReference>
<dbReference type="GO" id="GO:0008234">
    <property type="term" value="F:cysteine-type peptidase activity"/>
    <property type="evidence" value="ECO:0007669"/>
    <property type="project" value="UniProtKB-KW"/>
</dbReference>
<dbReference type="SMART" id="SM00645">
    <property type="entry name" value="Pept_C1"/>
    <property type="match status" value="1"/>
</dbReference>
<dbReference type="SMART" id="SM00033">
    <property type="entry name" value="CH"/>
    <property type="match status" value="2"/>
</dbReference>
<evidence type="ECO:0000256" key="9">
    <source>
        <dbReference type="ARBA" id="ARBA00023180"/>
    </source>
</evidence>
<dbReference type="PRINTS" id="PR00705">
    <property type="entry name" value="PAPAIN"/>
</dbReference>
<evidence type="ECO:0000256" key="2">
    <source>
        <dbReference type="ARBA" id="ARBA00022670"/>
    </source>
</evidence>
<protein>
    <recommendedName>
        <fullName evidence="13">Calponin-homology (CH) domain-containing protein</fullName>
    </recommendedName>
</protein>
<keyword evidence="4" id="KW-0677">Repeat</keyword>
<feature type="compositionally biased region" description="Basic residues" evidence="12">
    <location>
        <begin position="3758"/>
        <end position="3779"/>
    </location>
</feature>
<evidence type="ECO:0000259" key="13">
    <source>
        <dbReference type="PROSITE" id="PS50021"/>
    </source>
</evidence>
<dbReference type="PROSITE" id="PS00139">
    <property type="entry name" value="THIOL_PROTEASE_CYS"/>
    <property type="match status" value="1"/>
</dbReference>
<reference evidence="14" key="1">
    <citation type="submission" date="2022-12" db="EMBL/GenBank/DDBJ databases">
        <title>Genome assemblies of Blomia tropicalis.</title>
        <authorList>
            <person name="Cui Y."/>
        </authorList>
    </citation>
    <scope>NUCLEOTIDE SEQUENCE</scope>
    <source>
        <tissue evidence="14">Adult mites</tissue>
    </source>
</reference>
<feature type="compositionally biased region" description="Basic residues" evidence="12">
    <location>
        <begin position="1838"/>
        <end position="1848"/>
    </location>
</feature>
<evidence type="ECO:0000256" key="8">
    <source>
        <dbReference type="ARBA" id="ARBA00023157"/>
    </source>
</evidence>
<feature type="compositionally biased region" description="Basic residues" evidence="12">
    <location>
        <begin position="2116"/>
        <end position="2138"/>
    </location>
</feature>
<feature type="compositionally biased region" description="Basic and acidic residues" evidence="12">
    <location>
        <begin position="1870"/>
        <end position="1881"/>
    </location>
</feature>
<evidence type="ECO:0000256" key="7">
    <source>
        <dbReference type="ARBA" id="ARBA00023145"/>
    </source>
</evidence>
<dbReference type="PANTHER" id="PTHR12411">
    <property type="entry name" value="CYSTEINE PROTEASE FAMILY C1-RELATED"/>
    <property type="match status" value="1"/>
</dbReference>
<dbReference type="PROSITE" id="PS50021">
    <property type="entry name" value="CH"/>
    <property type="match status" value="2"/>
</dbReference>
<evidence type="ECO:0000313" key="15">
    <source>
        <dbReference type="Proteomes" id="UP001142055"/>
    </source>
</evidence>
<dbReference type="SMART" id="SM00848">
    <property type="entry name" value="Inhibitor_I29"/>
    <property type="match status" value="1"/>
</dbReference>
<dbReference type="InterPro" id="IPR036872">
    <property type="entry name" value="CH_dom_sf"/>
</dbReference>
<feature type="compositionally biased region" description="Basic residues" evidence="12">
    <location>
        <begin position="3366"/>
        <end position="3379"/>
    </location>
</feature>
<dbReference type="SUPFAM" id="SSF54001">
    <property type="entry name" value="Cysteine proteinases"/>
    <property type="match status" value="1"/>
</dbReference>
<dbReference type="FunFam" id="3.90.70.10:FF:000130">
    <property type="entry name" value="Cysteine proteinase 1"/>
    <property type="match status" value="1"/>
</dbReference>
<keyword evidence="10" id="KW-0009">Actin-binding</keyword>
<feature type="region of interest" description="Disordered" evidence="12">
    <location>
        <begin position="2812"/>
        <end position="2902"/>
    </location>
</feature>
<feature type="compositionally biased region" description="Basic residues" evidence="12">
    <location>
        <begin position="3885"/>
        <end position="3897"/>
    </location>
</feature>
<accession>A0A9Q0M3L3</accession>
<evidence type="ECO:0000313" key="14">
    <source>
        <dbReference type="EMBL" id="KAJ6217272.1"/>
    </source>
</evidence>
<dbReference type="InterPro" id="IPR039417">
    <property type="entry name" value="Peptidase_C1A_papain-like"/>
</dbReference>
<feature type="region of interest" description="Disordered" evidence="12">
    <location>
        <begin position="4310"/>
        <end position="4329"/>
    </location>
</feature>
<keyword evidence="8" id="KW-1015">Disulfide bond</keyword>
<keyword evidence="9" id="KW-0325">Glycoprotein</keyword>
<feature type="compositionally biased region" description="Polar residues" evidence="12">
    <location>
        <begin position="3868"/>
        <end position="3878"/>
    </location>
</feature>
<dbReference type="Pfam" id="PF00307">
    <property type="entry name" value="CH"/>
    <property type="match status" value="2"/>
</dbReference>
<evidence type="ECO:0000256" key="4">
    <source>
        <dbReference type="ARBA" id="ARBA00022737"/>
    </source>
</evidence>
<feature type="compositionally biased region" description="Basic and acidic residues" evidence="12">
    <location>
        <begin position="3780"/>
        <end position="3789"/>
    </location>
</feature>
<feature type="region of interest" description="Disordered" evidence="12">
    <location>
        <begin position="5402"/>
        <end position="5430"/>
    </location>
</feature>
<evidence type="ECO:0000256" key="10">
    <source>
        <dbReference type="ARBA" id="ARBA00023203"/>
    </source>
</evidence>
<feature type="region of interest" description="Disordered" evidence="12">
    <location>
        <begin position="1034"/>
        <end position="1065"/>
    </location>
</feature>
<feature type="region of interest" description="Disordered" evidence="12">
    <location>
        <begin position="2235"/>
        <end position="2277"/>
    </location>
</feature>
<feature type="compositionally biased region" description="Low complexity" evidence="12">
    <location>
        <begin position="1034"/>
        <end position="1059"/>
    </location>
</feature>
<evidence type="ECO:0000256" key="1">
    <source>
        <dbReference type="ARBA" id="ARBA00008455"/>
    </source>
</evidence>
<dbReference type="InterPro" id="IPR038765">
    <property type="entry name" value="Papain-like_cys_pep_sf"/>
</dbReference>
<evidence type="ECO:0000256" key="6">
    <source>
        <dbReference type="ARBA" id="ARBA00022807"/>
    </source>
</evidence>
<dbReference type="PROSITE" id="PS00639">
    <property type="entry name" value="THIOL_PROTEASE_HIS"/>
    <property type="match status" value="1"/>
</dbReference>
<feature type="region of interest" description="Disordered" evidence="12">
    <location>
        <begin position="2434"/>
        <end position="2455"/>
    </location>
</feature>
<feature type="compositionally biased region" description="Low complexity" evidence="12">
    <location>
        <begin position="5402"/>
        <end position="5420"/>
    </location>
</feature>
<feature type="compositionally biased region" description="Polar residues" evidence="12">
    <location>
        <begin position="1813"/>
        <end position="1833"/>
    </location>
</feature>
<feature type="domain" description="Calponin-homology (CH)" evidence="13">
    <location>
        <begin position="145"/>
        <end position="250"/>
    </location>
</feature>
<dbReference type="InterPro" id="IPR013201">
    <property type="entry name" value="Prot_inhib_I29"/>
</dbReference>
<feature type="compositionally biased region" description="Polar residues" evidence="12">
    <location>
        <begin position="5421"/>
        <end position="5430"/>
    </location>
</feature>
<dbReference type="Pfam" id="PF08246">
    <property type="entry name" value="Inhibitor_I29"/>
    <property type="match status" value="1"/>
</dbReference>
<evidence type="ECO:0000256" key="12">
    <source>
        <dbReference type="SAM" id="MobiDB-lite"/>
    </source>
</evidence>
<gene>
    <name evidence="14" type="ORF">RDWZM_008429</name>
</gene>
<keyword evidence="15" id="KW-1185">Reference proteome</keyword>
<evidence type="ECO:0000256" key="3">
    <source>
        <dbReference type="ARBA" id="ARBA00022729"/>
    </source>
</evidence>
<dbReference type="Gene3D" id="1.20.58.60">
    <property type="match status" value="1"/>
</dbReference>
<keyword evidence="5" id="KW-0378">Hydrolase</keyword>
<keyword evidence="6" id="KW-0788">Thiol protease</keyword>
<dbReference type="InterPro" id="IPR000169">
    <property type="entry name" value="Pept_cys_AS"/>
</dbReference>
<dbReference type="Gene3D" id="3.90.70.10">
    <property type="entry name" value="Cysteine proteinases"/>
    <property type="match status" value="1"/>
</dbReference>
<feature type="compositionally biased region" description="Polar residues" evidence="12">
    <location>
        <begin position="2235"/>
        <end position="2257"/>
    </location>
</feature>
<feature type="coiled-coil region" evidence="11">
    <location>
        <begin position="2346"/>
        <end position="2380"/>
    </location>
</feature>
<feature type="compositionally biased region" description="Basic residues" evidence="12">
    <location>
        <begin position="2878"/>
        <end position="2891"/>
    </location>
</feature>
<dbReference type="SUPFAM" id="SSF46966">
    <property type="entry name" value="Spectrin repeat"/>
    <property type="match status" value="3"/>
</dbReference>
<dbReference type="Gene3D" id="1.10.418.10">
    <property type="entry name" value="Calponin-like domain"/>
    <property type="match status" value="2"/>
</dbReference>
<feature type="compositionally biased region" description="Basic residues" evidence="12">
    <location>
        <begin position="2264"/>
        <end position="2275"/>
    </location>
</feature>
<dbReference type="InterPro" id="IPR001715">
    <property type="entry name" value="CH_dom"/>
</dbReference>
<feature type="region of interest" description="Disordered" evidence="12">
    <location>
        <begin position="5225"/>
        <end position="5248"/>
    </location>
</feature>
<feature type="compositionally biased region" description="Basic residues" evidence="12">
    <location>
        <begin position="4310"/>
        <end position="4322"/>
    </location>
</feature>
<dbReference type="SUPFAM" id="SSF47576">
    <property type="entry name" value="Calponin-homology domain, CH-domain"/>
    <property type="match status" value="1"/>
</dbReference>
<dbReference type="CDD" id="cd02248">
    <property type="entry name" value="Peptidase_C1A"/>
    <property type="match status" value="1"/>
</dbReference>
<organism evidence="14 15">
    <name type="scientific">Blomia tropicalis</name>
    <name type="common">Mite</name>
    <dbReference type="NCBI Taxonomy" id="40697"/>
    <lineage>
        <taxon>Eukaryota</taxon>
        <taxon>Metazoa</taxon>
        <taxon>Ecdysozoa</taxon>
        <taxon>Arthropoda</taxon>
        <taxon>Chelicerata</taxon>
        <taxon>Arachnida</taxon>
        <taxon>Acari</taxon>
        <taxon>Acariformes</taxon>
        <taxon>Sarcoptiformes</taxon>
        <taxon>Astigmata</taxon>
        <taxon>Glycyphagoidea</taxon>
        <taxon>Echimyopodidae</taxon>
        <taxon>Blomia</taxon>
    </lineage>
</organism>
<feature type="region of interest" description="Disordered" evidence="12">
    <location>
        <begin position="1813"/>
        <end position="1882"/>
    </location>
</feature>
<feature type="compositionally biased region" description="Basic residues" evidence="12">
    <location>
        <begin position="4127"/>
        <end position="4147"/>
    </location>
</feature>
<sequence length="5795" mass="662870">MSFTGDFIVDSDKFERLKIGKLRNDREAIQEKTYKNWINSILLKAHQSIEDLYVDLQNGQKLILLLELITGEKISKSNKGTSLLHKIENVSLCLHFIKNKNVYLESIGPEDIVHGNRRLTLGLIWTIILRFQLSQNLQITKFDLKSVKDSLLVWCQSKTCNQNRCNIIDFNRSWIDGWAFIELIRSFRSELIHTEQLMKLKTNIELLERAFEIASEHLLIPKILDAEDVVNSTDENSILTYVSYFYNLYCKMKTTGTSSKRVKYILTQIGEVQNEQNCYEQMVMELLTSIREQCTQLQMDVDINQVHNEMGTFNEYFKIQRPILLKKRNDCESTFFDLLISHKKIHLRPYVPKAGFTVNDIERSWQNLERAETERQARLKKMIVKWEHLCKIQDDFESKCFKMEKYISDKLQLLNKIFQEDNYTDLDRLEVHLKQSDFICCDILSNTRKFDSVFKLSNELIENQFKNWEFNRQYTEHLRAKLEKLSELAVRNQNTIQYTTKSIDYLRQMNCLHVELERLNRDLSTMNVCWTNATQCVFVNLEKLKQHECYLRSLERQFINIQSRISMIIDNNNIDSLKSFLSATVLLEPSMIKLKFNRLNQLIVENGQLIDSHKSSSHSNLDYNEFQTEIDFIQLMCQEKELLCRSRVEDCYDQNSIVFVQRRNNITKLEVKSIEKQFFETCERGYRLISRCEHYKTLVNDSIEQTKNQLKNLIHEVNERTILLNDSVQLLRTCQQLGQFDLSTLGENYGQVRDQVYTILKTNDELSQIDLLELIELMEQINQLNVSVEQRNITRNNDNGHVIHLKQYTVEHCLIEANHAFLVLRVDQPIHFLCDIYVRLLRTVGNNFRFVQQLLIATECDTDRDQLRHRLLSMDQEINDQPLSTNHNHCNNLQETEQIYDLLLSNDNLIQFIETLRERHKRVQMEMQNMHELMLSIRNSVQLLKVTRTFARTFVRFKENEMQPNSVEGARDVEIVDDNEPVEHEEATSSQKEQEESALNPYQQTLVPTKDDHIVVNTDIAPIHSIIKDQHASCSPLSSTSSTKTSSTTLPLATLSSPTSEREKEFRTNLNRDAFKLKVVTYKLRHNVNFIGTYLLGGSGNLACQHSIFGRENMINRHQMQMQQQSTNNNIQIELNLTNDILRKDMERIDSLLKQIMTDVKATDPDGIGTNTTELNRTNEMMAELDRSGRSMDHKMKLLQCMESIHDFLRMLADNIRTIETIDVNHGEMDRIALGSYLSKLRSVAMMETYYKDVIDECSKSMSSMEEWEKKICQNRIIGLKRTFAQFEYILSKKNLECRQRMLELDQPQTEWNQLFADTNNNTDTNIVNPMGELISNQEPKEKMENLEQFLREIELILFEIESGCDVTNVKYESIISVCDKVIQDDSSHHDSKMLKKLAQQKDRLVLSWTRRSQQSELERFNQCSSTFVNDCKRDIDQMNVLINEQQLIPLEMVRCWKQKYIQRIFEYRLIREGNLKTKSAEIGSRLIFLCDLLERYKGLVDKMEQSIQLDEEIAHFEREINRNQHDSKHLESIMSELDELLKGNPDGERKIHLLRSKCFNSIIQNKMNKLEKTAAPLFESNPDLSVSSFAKQMDLKVNETNLRDVIINNWSLIDQKIDKVSDLIQKENEIKSKVEMERMVPIQKSAKMTHFVDVDYQKSEMSNQELVKEFDLFVRPIDLIASDQKREPMFGETTNLSKSDLTLDQLVSKPKPDDHISLESLAFSGEYLHSSNQESFIASSSENVTTKDLNESSFSLNFSESDSGHCEMLTCQLNSPDSTFGSICTEIEQQAQSTKISDQVLKVDNETFISSTVSTEASSNKSDSAPNQIDSLNESKKKNKNKKKSKKEKRETLDKSVNVSESSNSTKITKIDSSEKHLEPIESCSQNVPMDFNSIMTDTNESVSQIKSWFKQVIQSESEIKSEMTNTISTQSENHQQKQTMLEANKQICSNQNESVSTDKTEQSVSIENENKIMDQLENKMGQIECQIETIVKSVDMLRSTKKSVVKKLETELEIKHSEIVKEEQMEADDSSELDNKKENEMIENVEIKFEQNTPVESSATLSNESNQLSSKLQIETVPLDKNGQSLNLMSTDDEGHSSSTNSSGNFSLDSDGSKKRRRKHRKRSSANRNKRRREQRKLKDLRKCSDNEFEIDSQRENDSNVKLEELNLKTDKPSTNDTTSIQQVRFAEPEAIIIDIPNQIESESVEPLEQSCAEQMDIQESEKSTTNIFMQSESIDSSRHSSVLTNSSDEASNFDSIDFGKKNKSKNDKKKQKKIDIKTQTENVENVNENVQCKIDKVAENQQNNTNQLKKDETVCNVADIQLNVQEIDNTKLDESCIIESATNDNDSEILDELEDKLAKIETQIDNLLTDVETIQSSNQTKSLKTDDDLKLNKPLFKTKSIKKNNKKVQQHKDILVVSSDVETLFDKESNVKSYEPNEQATEKHVTEDPPIGSLFDDEPQIQSCESNVQATDKNVPEDLPIGSLFDGEPQIQSLEPNLQITGKQSASEDLPIGSLFDDEPQIQSCESNVQTTDKNVPEDLPIGSLFDDEPQIQSLEPNLQITGKQSASEDLPIGSLFDDEPQIQSLEPNLQTTDKHVTENLPIGSLFDDEPQIQLCESNVQTTDKHVTENLPIGSLFDDEPQIQSLEPNLQTTDKHVTEDLPIGSLFDDEPQIQSNVQTTDKQRVFEDLPIGSIFDDETDVKSIDSMQLPILTQAIEESKDVEIENNQLNKSFVNNELVIITQPEKDLANSVQFDIEATETIIKNSIKVIDSTDKLKHECIEFETVSEESLKLNEPSIGDASIDQSSEIASNKIDVSTNDQTVPSPPDGDDTSLINFERVEQKDLQTTDDCPSIDAPSLPVVDNLLDKEPVVKSKTNKKNKKNKKRNQQKNTTEPIKTDVAQTKDELKDLIENVLVPVENTVENKLIENNLCDQLTKPGLDYANDMAIDSRLDQFESNKSNNHTILLEEKDKTDDSLVIGNNDKPKVDSVPIVVSDEQINSLQEISEDTPTGSLFDDEPEVKIDDFNKLVANELTSEDFPIGSLLDELDEKPSEKFLSNQICSQDLLIGSLLDVEPKANNIDFIELPNLTQTIIEKSNNDETTNNESEIKVNNSNEQLLNNKSDVFETLPIGLQLDNAVEVKPSTIVCQTEYDSQPLESVQLKNDKSIFKPITSKKMSKKNKRKNKQKELNETEMFNTEPFIKNLLPETNEQFFNESSVEQIVLEDLPIEPLFDDEPRKEFNDIKELPSLMQVSAENSIIKSLFDDNSEMKLNILNDMTTSTSINKTEFQEIVNETNQMQESIDDLPIGSLFDDESQLEVIKTGNGRPTSSLLTSNDKINSDLIVDLENVEQQQKLEKETSHKQNKKRKESRKSRKEKSSDEVVNTSSLKLESKLDDSLLVFDQTSLIKHDIIETNIASKESISNIENVILNQKSNEDEACIVRDAETLEQITNISETQNEYKQLESHHEIDGCWSIISKDGQSSEQQSKLKSSLELNEIESKQLKFEKDSQNQVIGDSIEKISEFDLLTKKSKSKKSKKSKKTKWESIQLDDIESQLISESGDPILVDEINALIVNNKSSNTDEIELLETSTEEFHKISNESNCDIQFDKTDIIDWPDLVQSNPETNQLNVIKDGTEIEPSSAIDWPNETVVLIDEPTMNPDLNQPKSNENDLDSFETIQQNHTTSITDEMVSNCDSTIPQIVVETNNEQPVQSTLHFDDNPNNSLLTTDYDDSDYDDSQSLNDGESSIGGGLRRWRHRHRQSSKNRNDRRRRHEKSIERTRSTSKDSNSSCVIENKPDDVVESNEKTIEIINNKVSSNDNIEPHSACCVNDLVELEMKEQFKDKAEQTDNLDTIQPGTHVLNLDNNQSGTGSQYDECHNKQSKKNKKKNKKQIKAENIPKLFNINEQVGVDVSIVHNLDLNPIKELAPMSNASILPLNQTKPMPEQLTHEHDDIIVHFSSDQLESVINDAISEEVADESGLLDEDVETLAEKNLNKNADDFIDQEILGQLEDKVEQIEYQIETLISDVDLLRMTWENVEKQFANESNEKLVCAADDRPSTLHEQADVSYELIHINEPYYLQFDSIPTLFSEDDHSSCSTVDNSITLNVENSWNIDSDESSNFKKKKRNSRNKKSHKQKKDIKKMRDEMMIKSNSSKRLENSFHQSTISPIDSVIVDNLRLSQEVDQKFDVDQNADELIQELYSETINSDDDEKLKTVGVNVISKNNNINCEIEQNQQPEDDVCSFNLNPINSTIQTIGDSTFISDNLTNETTKATIESILDQPTSPIIVESESDYITIRESEKIKSKRKKRNRRKKKFDPSCNVHETLNSNENNAERFFNSYRTEIERSSASLSLLQQLNRDSKLETKFNKANQPGRYFPTSTMSSMGDRTSSLPDTNRNIFNSIFINEDSFSEPNIPLDVVNQNVMEQTFQLNETDSNIKESDVDENASKLGDVDDMQTFSPKINANNNETIIGPHLLNKTDEQTLVEIDQIDNGCHKHSFAKHEINIEPDDKIVSNENVIAITTGANNNNNDNNDLMNRILQNDTNISSNRKKRRAKRKCTSSTMIMENVAHTISMLENDQNLLSKPIDLIVKHQQNQQQQQQQQFIEMEMSNSKKNIDRMLQSRDILVEQSNMEQQLRQQTDDKLTLVADLPIACQFKTTTSADVVNAVPISSCLDSLQFQTTHPIEICDDVDDVAAPTVLDNWLPSTKEDSAVIRLNEIECYHSDSRRLDDKFKLNDDGAMATTTAEAYKTATAATEEIANRSKTEQYGRTVDNDKMDSIDYRSERQESAELKPKVYENVFELSQLDNGTISNEKRNNNNGIDEWKKQQQQQQQQQQQTQQQGELVRIESTIGDDIVIGISQHFETSTRLNDVIDGNDGETVSEQSFVPTDEQQHESLSMVGTIAAQVEWQKEIRIETDSNVEQPKLSRNMKLDNLNLEMGPHYLEPTHEPSSNDSKHLRRYITTTEELKRKRNRKKCKPTYRRNNWNQFDVPEMSTTTTTTTIASDFGDNEVDNEELPCLIDHESHYSLLPQQLQQQQPTSIVLDYISETIQHSSKPKTSGENTIDDGCTQSNLHTNTNVDNKSINLTSCIVTGSMENQMAQLESQLDGNGNMDSNVGLVMNKIYSKGKMAGEGPFPNDLVNHMYHVHNSATNADEFEANSERHVTTVIHNENDKSLMIINCSQMNLLPNNIDNDDNGNRDNSIDSEVYCQQNQHEQPLSSTIDDNDKNETEQHDNSGCAIKPWNNLLQNTIVVQPTSDNNLNLEASKNIQPSNLMEEATNEIQSATQINSTVVEASVDNKPDISKCLPYHNYDDRVVEGKEIVQQPKTTTTTTTINESSNDIVSSVQRRTSEMIQTEAVIENVQILTDVGLNHQQQDILNHQHEIIDSSAMIPKPSSSTSSSLEQNVESESTTPSSSNQRSLLNRVARYSIPFHLIGLAFVGFMYMWPRDEFEFNCLLRNEYAQAIMKDEVLQFEEFIHRFSKPYRNDFNEKLKRFKIFLKNLEKIRDLNQHEQGTAVYGVTSFTDLTYEEFQSIQLGYKPHLYQSPEPSLESLPEFSSDEPLPESFDWRMVNGVVSEVKNQEMCGSCWAFSATGNIEGVWAVRRNESISLSEQELVDCDTLDQGCGGGLPTNAFKTIIRLGGIESESDYPYEGANEKCHFNRKLSHVKIDSYVELPKKNETFFQRYLVANGPISIGLNANAMQFYFGGISHPPNWLCNPNNLDHGVLIVGYGTGKTRILHRTLPYWIVKNSWGKTWGEKGYYRVYRGGDTCGLTQMASSAVVN</sequence>
<dbReference type="OMA" id="QIQSCES"/>
<feature type="region of interest" description="Disordered" evidence="12">
    <location>
        <begin position="3358"/>
        <end position="3389"/>
    </location>
</feature>
<dbReference type="PROSITE" id="PS00640">
    <property type="entry name" value="THIOL_PROTEASE_ASN"/>
    <property type="match status" value="1"/>
</dbReference>
<dbReference type="GO" id="GO:0006508">
    <property type="term" value="P:proteolysis"/>
    <property type="evidence" value="ECO:0007669"/>
    <property type="project" value="UniProtKB-KW"/>
</dbReference>
<keyword evidence="11" id="KW-0175">Coiled coil</keyword>
<feature type="compositionally biased region" description="Polar residues" evidence="12">
    <location>
        <begin position="2052"/>
        <end position="2075"/>
    </location>
</feature>
<feature type="compositionally biased region" description="Basic and acidic residues" evidence="12">
    <location>
        <begin position="4822"/>
        <end position="4836"/>
    </location>
</feature>
<feature type="region of interest" description="Disordered" evidence="12">
    <location>
        <begin position="3714"/>
        <end position="3803"/>
    </location>
</feature>
<feature type="compositionally biased region" description="Low complexity" evidence="12">
    <location>
        <begin position="2099"/>
        <end position="2112"/>
    </location>
</feature>
<feature type="region of interest" description="Disordered" evidence="12">
    <location>
        <begin position="4377"/>
        <end position="4400"/>
    </location>
</feature>
<dbReference type="Pfam" id="PF00112">
    <property type="entry name" value="Peptidase_C1"/>
    <property type="match status" value="1"/>
</dbReference>
<feature type="compositionally biased region" description="Polar residues" evidence="12">
    <location>
        <begin position="1856"/>
        <end position="1869"/>
    </location>
</feature>
<feature type="region of interest" description="Disordered" evidence="12">
    <location>
        <begin position="2024"/>
        <end position="2181"/>
    </location>
</feature>
<feature type="compositionally biased region" description="Basic and acidic residues" evidence="12">
    <location>
        <begin position="5235"/>
        <end position="5245"/>
    </location>
</feature>
<dbReference type="InterPro" id="IPR001589">
    <property type="entry name" value="Actinin_actin-bd_CS"/>
</dbReference>
<dbReference type="InterPro" id="IPR025660">
    <property type="entry name" value="Pept_his_AS"/>
</dbReference>
<dbReference type="InterPro" id="IPR025661">
    <property type="entry name" value="Pept_asp_AS"/>
</dbReference>
<dbReference type="EMBL" id="JAPWDV010000003">
    <property type="protein sequence ID" value="KAJ6217272.1"/>
    <property type="molecule type" value="Genomic_DNA"/>
</dbReference>
<proteinExistence type="inferred from homology"/>
<feature type="compositionally biased region" description="Polar residues" evidence="12">
    <location>
        <begin position="4385"/>
        <end position="4400"/>
    </location>
</feature>
<name>A0A9Q0M3L3_BLOTA</name>
<dbReference type="InterPro" id="IPR013128">
    <property type="entry name" value="Peptidase_C1A"/>
</dbReference>
<feature type="domain" description="Calponin-homology (CH)" evidence="13">
    <location>
        <begin position="28"/>
        <end position="132"/>
    </location>
</feature>
<feature type="region of interest" description="Disordered" evidence="12">
    <location>
        <begin position="3854"/>
        <end position="3897"/>
    </location>
</feature>
<comment type="caution">
    <text evidence="14">The sequence shown here is derived from an EMBL/GenBank/DDBJ whole genome shotgun (WGS) entry which is preliminary data.</text>
</comment>
<evidence type="ECO:0000256" key="5">
    <source>
        <dbReference type="ARBA" id="ARBA00022801"/>
    </source>
</evidence>
<feature type="compositionally biased region" description="Polar residues" evidence="12">
    <location>
        <begin position="2812"/>
        <end position="2826"/>
    </location>
</feature>
<feature type="region of interest" description="Disordered" evidence="12">
    <location>
        <begin position="4122"/>
        <end position="4148"/>
    </location>
</feature>
<keyword evidence="2" id="KW-0645">Protease</keyword>
<evidence type="ECO:0000256" key="11">
    <source>
        <dbReference type="SAM" id="Coils"/>
    </source>
</evidence>
<keyword evidence="7" id="KW-0865">Zymogen</keyword>
<feature type="region of interest" description="Disordered" evidence="12">
    <location>
        <begin position="4817"/>
        <end position="4851"/>
    </location>
</feature>
<dbReference type="GO" id="GO:0003779">
    <property type="term" value="F:actin binding"/>
    <property type="evidence" value="ECO:0007669"/>
    <property type="project" value="UniProtKB-KW"/>
</dbReference>
<feature type="compositionally biased region" description="Low complexity" evidence="12">
    <location>
        <begin position="4837"/>
        <end position="4851"/>
    </location>
</feature>
<feature type="compositionally biased region" description="Basic and acidic residues" evidence="12">
    <location>
        <begin position="2035"/>
        <end position="2051"/>
    </location>
</feature>
<dbReference type="InterPro" id="IPR000668">
    <property type="entry name" value="Peptidase_C1A_C"/>
</dbReference>
<dbReference type="Proteomes" id="UP001142055">
    <property type="component" value="Chromosome 3"/>
</dbReference>
<dbReference type="PROSITE" id="PS00019">
    <property type="entry name" value="ACTININ_1"/>
    <property type="match status" value="1"/>
</dbReference>
<comment type="similarity">
    <text evidence="1">Belongs to the peptidase C1 family.</text>
</comment>
<feature type="compositionally biased region" description="Basic and acidic residues" evidence="12">
    <location>
        <begin position="2139"/>
        <end position="2176"/>
    </location>
</feature>